<evidence type="ECO:0000256" key="17">
    <source>
        <dbReference type="ARBA" id="ARBA00030677"/>
    </source>
</evidence>
<dbReference type="OrthoDB" id="7391998at2"/>
<keyword evidence="16" id="KW-0437">Light-harvesting polypeptide</keyword>
<evidence type="ECO:0000256" key="9">
    <source>
        <dbReference type="ARBA" id="ARBA00022692"/>
    </source>
</evidence>
<keyword evidence="13 19" id="KW-1133">Transmembrane helix</keyword>
<comment type="similarity">
    <text evidence="3">Belongs to the antenna complex beta subunit family.</text>
</comment>
<gene>
    <name evidence="21" type="ORF">SAMN05444714_2169</name>
</gene>
<comment type="subunit">
    <text evidence="4">The core complex is formed by different alpha and beta chains, binding bacteriochlorophyll molecules, and arranged most probably in tetrameric structures disposed around the reaction center. The non-pigmented gamma chains may constitute additional components.</text>
</comment>
<keyword evidence="8" id="KW-0042">Antenna complex</keyword>
<evidence type="ECO:0000256" key="8">
    <source>
        <dbReference type="ARBA" id="ARBA00022549"/>
    </source>
</evidence>
<dbReference type="GO" id="GO:0019684">
    <property type="term" value="P:photosynthesis, light reaction"/>
    <property type="evidence" value="ECO:0007669"/>
    <property type="project" value="InterPro"/>
</dbReference>
<keyword evidence="6" id="KW-0148">Chlorophyll</keyword>
<evidence type="ECO:0000256" key="4">
    <source>
        <dbReference type="ARBA" id="ARBA00011367"/>
    </source>
</evidence>
<evidence type="ECO:0000256" key="19">
    <source>
        <dbReference type="SAM" id="Phobius"/>
    </source>
</evidence>
<feature type="domain" description="Antenna complex alpha/beta subunit" evidence="20">
    <location>
        <begin position="14"/>
        <end position="49"/>
    </location>
</feature>
<organism evidence="21 22">
    <name type="scientific">Yoonia litorea</name>
    <dbReference type="NCBI Taxonomy" id="1123755"/>
    <lineage>
        <taxon>Bacteria</taxon>
        <taxon>Pseudomonadati</taxon>
        <taxon>Pseudomonadota</taxon>
        <taxon>Alphaproteobacteria</taxon>
        <taxon>Rhodobacterales</taxon>
        <taxon>Paracoccaceae</taxon>
        <taxon>Yoonia</taxon>
    </lineage>
</organism>
<proteinExistence type="inferred from homology"/>
<evidence type="ECO:0000313" key="22">
    <source>
        <dbReference type="Proteomes" id="UP000198926"/>
    </source>
</evidence>
<dbReference type="RefSeq" id="WP_090208168.1">
    <property type="nucleotide sequence ID" value="NZ_FOZM01000002.1"/>
</dbReference>
<keyword evidence="7" id="KW-0997">Cell inner membrane</keyword>
<dbReference type="EMBL" id="FOZM01000002">
    <property type="protein sequence ID" value="SFS19404.1"/>
    <property type="molecule type" value="Genomic_DNA"/>
</dbReference>
<keyword evidence="9 19" id="KW-0812">Transmembrane</keyword>
<dbReference type="GO" id="GO:0042314">
    <property type="term" value="F:bacteriochlorophyll binding"/>
    <property type="evidence" value="ECO:0007669"/>
    <property type="project" value="UniProtKB-KW"/>
</dbReference>
<keyword evidence="12" id="KW-0076">Bacteriochlorophyll</keyword>
<sequence>MADKSDLSFTGLTDEQAQELHAVYMSGFTIFTIVAVIAHVLTYIKLPWFSW</sequence>
<evidence type="ECO:0000256" key="16">
    <source>
        <dbReference type="ARBA" id="ARBA00023243"/>
    </source>
</evidence>
<dbReference type="InterPro" id="IPR023623">
    <property type="entry name" value="Antenna_beta_CS"/>
</dbReference>
<evidence type="ECO:0000256" key="13">
    <source>
        <dbReference type="ARBA" id="ARBA00022989"/>
    </source>
</evidence>
<evidence type="ECO:0000259" key="20">
    <source>
        <dbReference type="Pfam" id="PF00556"/>
    </source>
</evidence>
<comment type="subcellular location">
    <subcellularLocation>
        <location evidence="2">Cell inner membrane</location>
        <topology evidence="2">Single-pass type II membrane protein</topology>
    </subcellularLocation>
</comment>
<feature type="transmembrane region" description="Helical" evidence="19">
    <location>
        <begin position="20"/>
        <end position="44"/>
    </location>
</feature>
<evidence type="ECO:0000256" key="15">
    <source>
        <dbReference type="ARBA" id="ARBA00023136"/>
    </source>
</evidence>
<dbReference type="Gene3D" id="1.20.5.250">
    <property type="match status" value="1"/>
</dbReference>
<dbReference type="STRING" id="1123755.SAMN05444714_2169"/>
<accession>A0A1I6MUT9</accession>
<dbReference type="Pfam" id="PF00556">
    <property type="entry name" value="LHC"/>
    <property type="match status" value="1"/>
</dbReference>
<keyword evidence="5" id="KW-1003">Cell membrane</keyword>
<keyword evidence="22" id="KW-1185">Reference proteome</keyword>
<dbReference type="Proteomes" id="UP000198926">
    <property type="component" value="Unassembled WGS sequence"/>
</dbReference>
<evidence type="ECO:0000256" key="14">
    <source>
        <dbReference type="ARBA" id="ARBA00022991"/>
    </source>
</evidence>
<dbReference type="InterPro" id="IPR000066">
    <property type="entry name" value="Antenna_a/b"/>
</dbReference>
<protein>
    <recommendedName>
        <fullName evidence="17">Antenna pigment protein beta chain</fullName>
    </recommendedName>
</protein>
<evidence type="ECO:0000256" key="5">
    <source>
        <dbReference type="ARBA" id="ARBA00022475"/>
    </source>
</evidence>
<keyword evidence="11 18" id="KW-0460">Magnesium</keyword>
<dbReference type="InterPro" id="IPR035889">
    <property type="entry name" value="Light-harvesting_complex"/>
</dbReference>
<reference evidence="21 22" key="1">
    <citation type="submission" date="2016-10" db="EMBL/GenBank/DDBJ databases">
        <authorList>
            <person name="de Groot N.N."/>
        </authorList>
    </citation>
    <scope>NUCLEOTIDE SEQUENCE [LARGE SCALE GENOMIC DNA]</scope>
    <source>
        <strain evidence="21 22">DSM 29433</strain>
    </source>
</reference>
<evidence type="ECO:0000256" key="6">
    <source>
        <dbReference type="ARBA" id="ARBA00022494"/>
    </source>
</evidence>
<dbReference type="AlphaFoldDB" id="A0A1I6MUT9"/>
<evidence type="ECO:0000256" key="10">
    <source>
        <dbReference type="ARBA" id="ARBA00022723"/>
    </source>
</evidence>
<evidence type="ECO:0000256" key="1">
    <source>
        <dbReference type="ARBA" id="ARBA00002455"/>
    </source>
</evidence>
<evidence type="ECO:0000313" key="21">
    <source>
        <dbReference type="EMBL" id="SFS19404.1"/>
    </source>
</evidence>
<comment type="function">
    <text evidence="1">Antenna complexes are light-harvesting systems, which transfer the excitation energy to the reaction centers.</text>
</comment>
<dbReference type="PRINTS" id="PR00674">
    <property type="entry name" value="LIGHTHARVSTB"/>
</dbReference>
<dbReference type="InterPro" id="IPR002362">
    <property type="entry name" value="LHB-1/5"/>
</dbReference>
<evidence type="ECO:0000256" key="12">
    <source>
        <dbReference type="ARBA" id="ARBA00022956"/>
    </source>
</evidence>
<feature type="binding site" description="axial binding residue" evidence="18">
    <location>
        <position position="21"/>
    </location>
    <ligand>
        <name>a bacteriochlorophyll</name>
        <dbReference type="ChEBI" id="CHEBI:38201"/>
    </ligand>
    <ligandPart>
        <name>Mg</name>
        <dbReference type="ChEBI" id="CHEBI:25107"/>
    </ligandPart>
</feature>
<keyword evidence="10 18" id="KW-0479">Metal-binding</keyword>
<dbReference type="PIRSF" id="PIRSF002900">
    <property type="entry name" value="Antenna_beta"/>
    <property type="match status" value="1"/>
</dbReference>
<evidence type="ECO:0000256" key="11">
    <source>
        <dbReference type="ARBA" id="ARBA00022842"/>
    </source>
</evidence>
<dbReference type="NCBIfam" id="NF040862">
    <property type="entry name" value="pufB_517_ASD"/>
    <property type="match status" value="1"/>
</dbReference>
<evidence type="ECO:0000256" key="2">
    <source>
        <dbReference type="ARBA" id="ARBA00004249"/>
    </source>
</evidence>
<keyword evidence="14" id="KW-0157">Chromophore</keyword>
<evidence type="ECO:0000256" key="3">
    <source>
        <dbReference type="ARBA" id="ARBA00011052"/>
    </source>
</evidence>
<feature type="binding site" description="axial binding residue" evidence="18">
    <location>
        <position position="39"/>
    </location>
    <ligand>
        <name>a bacteriochlorophyll</name>
        <dbReference type="ChEBI" id="CHEBI:38201"/>
    </ligand>
    <ligandPart>
        <name>Mg</name>
        <dbReference type="ChEBI" id="CHEBI:25107"/>
    </ligandPart>
</feature>
<evidence type="ECO:0000256" key="7">
    <source>
        <dbReference type="ARBA" id="ARBA00022519"/>
    </source>
</evidence>
<dbReference type="InterPro" id="IPR023624">
    <property type="entry name" value="Antenna_beta_dom_sf"/>
</dbReference>
<evidence type="ECO:0000256" key="18">
    <source>
        <dbReference type="PIRSR" id="PIRSR002900-1"/>
    </source>
</evidence>
<dbReference type="GO" id="GO:0046872">
    <property type="term" value="F:metal ion binding"/>
    <property type="evidence" value="ECO:0007669"/>
    <property type="project" value="UniProtKB-KW"/>
</dbReference>
<dbReference type="SUPFAM" id="SSF56918">
    <property type="entry name" value="Light-harvesting complex subunits"/>
    <property type="match status" value="1"/>
</dbReference>
<dbReference type="GO" id="GO:0005886">
    <property type="term" value="C:plasma membrane"/>
    <property type="evidence" value="ECO:0007669"/>
    <property type="project" value="UniProtKB-SubCell"/>
</dbReference>
<keyword evidence="15 19" id="KW-0472">Membrane</keyword>
<dbReference type="PROSITE" id="PS00969">
    <property type="entry name" value="ANTENNA_COMP_BETA"/>
    <property type="match status" value="1"/>
</dbReference>
<name>A0A1I6MUT9_9RHOB</name>
<dbReference type="GO" id="GO:0030077">
    <property type="term" value="C:plasma membrane light-harvesting complex"/>
    <property type="evidence" value="ECO:0007669"/>
    <property type="project" value="InterPro"/>
</dbReference>